<evidence type="ECO:0000313" key="3">
    <source>
        <dbReference type="Proteomes" id="UP000800235"/>
    </source>
</evidence>
<organism evidence="2 3">
    <name type="scientific">Tothia fuscella</name>
    <dbReference type="NCBI Taxonomy" id="1048955"/>
    <lineage>
        <taxon>Eukaryota</taxon>
        <taxon>Fungi</taxon>
        <taxon>Dikarya</taxon>
        <taxon>Ascomycota</taxon>
        <taxon>Pezizomycotina</taxon>
        <taxon>Dothideomycetes</taxon>
        <taxon>Pleosporomycetidae</taxon>
        <taxon>Venturiales</taxon>
        <taxon>Cylindrosympodiaceae</taxon>
        <taxon>Tothia</taxon>
    </lineage>
</organism>
<dbReference type="GO" id="GO:0008168">
    <property type="term" value="F:methyltransferase activity"/>
    <property type="evidence" value="ECO:0007669"/>
    <property type="project" value="InterPro"/>
</dbReference>
<protein>
    <submittedName>
        <fullName evidence="2">MT-A70-domain-containing protein</fullName>
    </submittedName>
</protein>
<dbReference type="InterPro" id="IPR007757">
    <property type="entry name" value="MT-A70-like"/>
</dbReference>
<feature type="non-terminal residue" evidence="2">
    <location>
        <position position="249"/>
    </location>
</feature>
<dbReference type="Proteomes" id="UP000800235">
    <property type="component" value="Unassembled WGS sequence"/>
</dbReference>
<sequence length="249" mass="28642">EQWDGSFHNYSNKSARMTIPGPHIFTIPPESTLVLGDCSTPAHFRSTLRFYSSEADMKRIFDFILMDPPWPNASVKRKEAYFISHMLRDTKTLLLSMDLDQCVAPNGLMGIWITNRPSIRQLVLGHGGIFESLNVGLIEEWIWVKTTTKGEPVTALDGAWRKPYEVLLLARSPGWRLETARHSPDVKRRIIFGVPDIHSRKPCLKELIEDMLPEGYQALECFARYLVAGWWSWGNEVLKFNWDGYWTDG</sequence>
<gene>
    <name evidence="2" type="ORF">EJ08DRAFT_562543</name>
</gene>
<dbReference type="GO" id="GO:0003676">
    <property type="term" value="F:nucleic acid binding"/>
    <property type="evidence" value="ECO:0007669"/>
    <property type="project" value="InterPro"/>
</dbReference>
<evidence type="ECO:0000313" key="2">
    <source>
        <dbReference type="EMBL" id="KAF2428656.1"/>
    </source>
</evidence>
<proteinExistence type="inferred from homology"/>
<comment type="caution">
    <text evidence="2">The sequence shown here is derived from an EMBL/GenBank/DDBJ whole genome shotgun (WGS) entry which is preliminary data.</text>
</comment>
<dbReference type="SUPFAM" id="SSF53335">
    <property type="entry name" value="S-adenosyl-L-methionine-dependent methyltransferases"/>
    <property type="match status" value="1"/>
</dbReference>
<dbReference type="GO" id="GO:0005634">
    <property type="term" value="C:nucleus"/>
    <property type="evidence" value="ECO:0007669"/>
    <property type="project" value="TreeGrafter"/>
</dbReference>
<dbReference type="PANTHER" id="PTHR12829">
    <property type="entry name" value="N6-ADENOSINE-METHYLTRANSFERASE"/>
    <property type="match status" value="1"/>
</dbReference>
<evidence type="ECO:0000256" key="1">
    <source>
        <dbReference type="PROSITE-ProRule" id="PRU00489"/>
    </source>
</evidence>
<dbReference type="PANTHER" id="PTHR12829:SF4">
    <property type="entry name" value="N(6)-ADENINE-SPECIFIC METHYLTRANSFERASE METTL4"/>
    <property type="match status" value="1"/>
</dbReference>
<dbReference type="PROSITE" id="PS00092">
    <property type="entry name" value="N6_MTASE"/>
    <property type="match status" value="1"/>
</dbReference>
<dbReference type="InterPro" id="IPR002052">
    <property type="entry name" value="DNA_methylase_N6_adenine_CS"/>
</dbReference>
<feature type="non-terminal residue" evidence="2">
    <location>
        <position position="1"/>
    </location>
</feature>
<dbReference type="GO" id="GO:0032259">
    <property type="term" value="P:methylation"/>
    <property type="evidence" value="ECO:0007669"/>
    <property type="project" value="InterPro"/>
</dbReference>
<name>A0A9P4NNA3_9PEZI</name>
<dbReference type="InterPro" id="IPR029063">
    <property type="entry name" value="SAM-dependent_MTases_sf"/>
</dbReference>
<accession>A0A9P4NNA3</accession>
<dbReference type="OrthoDB" id="61116at2759"/>
<dbReference type="EMBL" id="MU007054">
    <property type="protein sequence ID" value="KAF2428656.1"/>
    <property type="molecule type" value="Genomic_DNA"/>
</dbReference>
<dbReference type="PROSITE" id="PS51143">
    <property type="entry name" value="MT_A70"/>
    <property type="match status" value="1"/>
</dbReference>
<keyword evidence="3" id="KW-1185">Reference proteome</keyword>
<dbReference type="AlphaFoldDB" id="A0A9P4NNA3"/>
<comment type="similarity">
    <text evidence="1">Belongs to the MT-A70-like family.</text>
</comment>
<reference evidence="2" key="1">
    <citation type="journal article" date="2020" name="Stud. Mycol.">
        <title>101 Dothideomycetes genomes: a test case for predicting lifestyles and emergence of pathogens.</title>
        <authorList>
            <person name="Haridas S."/>
            <person name="Albert R."/>
            <person name="Binder M."/>
            <person name="Bloem J."/>
            <person name="Labutti K."/>
            <person name="Salamov A."/>
            <person name="Andreopoulos B."/>
            <person name="Baker S."/>
            <person name="Barry K."/>
            <person name="Bills G."/>
            <person name="Bluhm B."/>
            <person name="Cannon C."/>
            <person name="Castanera R."/>
            <person name="Culley D."/>
            <person name="Daum C."/>
            <person name="Ezra D."/>
            <person name="Gonzalez J."/>
            <person name="Henrissat B."/>
            <person name="Kuo A."/>
            <person name="Liang C."/>
            <person name="Lipzen A."/>
            <person name="Lutzoni F."/>
            <person name="Magnuson J."/>
            <person name="Mondo S."/>
            <person name="Nolan M."/>
            <person name="Ohm R."/>
            <person name="Pangilinan J."/>
            <person name="Park H.-J."/>
            <person name="Ramirez L."/>
            <person name="Alfaro M."/>
            <person name="Sun H."/>
            <person name="Tritt A."/>
            <person name="Yoshinaga Y."/>
            <person name="Zwiers L.-H."/>
            <person name="Turgeon B."/>
            <person name="Goodwin S."/>
            <person name="Spatafora J."/>
            <person name="Crous P."/>
            <person name="Grigoriev I."/>
        </authorList>
    </citation>
    <scope>NUCLEOTIDE SEQUENCE</scope>
    <source>
        <strain evidence="2">CBS 130266</strain>
    </source>
</reference>
<dbReference type="Pfam" id="PF05063">
    <property type="entry name" value="MT-A70"/>
    <property type="match status" value="1"/>
</dbReference>